<dbReference type="InterPro" id="IPR017871">
    <property type="entry name" value="ABC_transporter-like_CS"/>
</dbReference>
<dbReference type="PANTHER" id="PTHR46743:SF2">
    <property type="entry name" value="TEICHOIC ACIDS EXPORT ATP-BINDING PROTEIN TAGH"/>
    <property type="match status" value="1"/>
</dbReference>
<dbReference type="InterPro" id="IPR027417">
    <property type="entry name" value="P-loop_NTPase"/>
</dbReference>
<dbReference type="Pfam" id="PF00005">
    <property type="entry name" value="ABC_tran"/>
    <property type="match status" value="1"/>
</dbReference>
<keyword evidence="2" id="KW-0813">Transport</keyword>
<dbReference type="CDD" id="cd10147">
    <property type="entry name" value="Wzt_C-like"/>
    <property type="match status" value="1"/>
</dbReference>
<protein>
    <submittedName>
        <fullName evidence="8">ABC transporter-like protein</fullName>
    </submittedName>
</protein>
<dbReference type="EMBL" id="FCOC02000025">
    <property type="protein sequence ID" value="SAL51108.1"/>
    <property type="molecule type" value="Genomic_DNA"/>
</dbReference>
<evidence type="ECO:0000313" key="8">
    <source>
        <dbReference type="EMBL" id="SAL51108.1"/>
    </source>
</evidence>
<keyword evidence="4" id="KW-0997">Cell inner membrane</keyword>
<organism evidence="8 9">
    <name type="scientific">Caballeronia sordidicola</name>
    <name type="common">Burkholderia sordidicola</name>
    <dbReference type="NCBI Taxonomy" id="196367"/>
    <lineage>
        <taxon>Bacteria</taxon>
        <taxon>Pseudomonadati</taxon>
        <taxon>Pseudomonadota</taxon>
        <taxon>Betaproteobacteria</taxon>
        <taxon>Burkholderiales</taxon>
        <taxon>Burkholderiaceae</taxon>
        <taxon>Caballeronia</taxon>
    </lineage>
</organism>
<evidence type="ECO:0000256" key="5">
    <source>
        <dbReference type="ARBA" id="ARBA00022741"/>
    </source>
</evidence>
<feature type="domain" description="ABC transporter" evidence="7">
    <location>
        <begin position="46"/>
        <end position="268"/>
    </location>
</feature>
<dbReference type="Pfam" id="PF14524">
    <property type="entry name" value="Wzt_C"/>
    <property type="match status" value="1"/>
</dbReference>
<evidence type="ECO:0000256" key="3">
    <source>
        <dbReference type="ARBA" id="ARBA00022475"/>
    </source>
</evidence>
<gene>
    <name evidence="8" type="ORF">AWB64_05435</name>
</gene>
<dbReference type="GO" id="GO:0005524">
    <property type="term" value="F:ATP binding"/>
    <property type="evidence" value="ECO:0007669"/>
    <property type="project" value="UniProtKB-KW"/>
</dbReference>
<dbReference type="InterPro" id="IPR050683">
    <property type="entry name" value="Bact_Polysacc_Export_ATP-bd"/>
</dbReference>
<keyword evidence="6" id="KW-0067">ATP-binding</keyword>
<comment type="similarity">
    <text evidence="1">Belongs to the ABC transporter superfamily.</text>
</comment>
<keyword evidence="4" id="KW-0472">Membrane</keyword>
<keyword evidence="3" id="KW-1003">Cell membrane</keyword>
<reference evidence="8 9" key="1">
    <citation type="submission" date="2016-01" db="EMBL/GenBank/DDBJ databases">
        <authorList>
            <person name="Oliw E.H."/>
        </authorList>
    </citation>
    <scope>NUCLEOTIDE SEQUENCE [LARGE SCALE GENOMIC DNA]</scope>
    <source>
        <strain evidence="8">LMG 22029</strain>
    </source>
</reference>
<dbReference type="InterPro" id="IPR029439">
    <property type="entry name" value="Wzt_C"/>
</dbReference>
<dbReference type="RefSeq" id="WP_060858421.1">
    <property type="nucleotide sequence ID" value="NZ_FCOC02000025.1"/>
</dbReference>
<name>A0A158I3E3_CABSO</name>
<dbReference type="Gene3D" id="2.70.50.60">
    <property type="entry name" value="abc- transporter (atp binding component) like domain"/>
    <property type="match status" value="1"/>
</dbReference>
<evidence type="ECO:0000259" key="7">
    <source>
        <dbReference type="PROSITE" id="PS50893"/>
    </source>
</evidence>
<dbReference type="AlphaFoldDB" id="A0A158I3E3"/>
<dbReference type="InterPro" id="IPR003593">
    <property type="entry name" value="AAA+_ATPase"/>
</dbReference>
<dbReference type="PROSITE" id="PS00211">
    <property type="entry name" value="ABC_TRANSPORTER_1"/>
    <property type="match status" value="1"/>
</dbReference>
<dbReference type="Gene3D" id="3.40.50.300">
    <property type="entry name" value="P-loop containing nucleotide triphosphate hydrolases"/>
    <property type="match status" value="1"/>
</dbReference>
<dbReference type="GO" id="GO:0016020">
    <property type="term" value="C:membrane"/>
    <property type="evidence" value="ECO:0007669"/>
    <property type="project" value="InterPro"/>
</dbReference>
<dbReference type="PROSITE" id="PS50893">
    <property type="entry name" value="ABC_TRANSPORTER_2"/>
    <property type="match status" value="1"/>
</dbReference>
<evidence type="ECO:0000256" key="4">
    <source>
        <dbReference type="ARBA" id="ARBA00022519"/>
    </source>
</evidence>
<dbReference type="GO" id="GO:0016887">
    <property type="term" value="F:ATP hydrolysis activity"/>
    <property type="evidence" value="ECO:0007669"/>
    <property type="project" value="InterPro"/>
</dbReference>
<dbReference type="InterPro" id="IPR015860">
    <property type="entry name" value="ABC_transpr_TagH-like"/>
</dbReference>
<dbReference type="GO" id="GO:0140359">
    <property type="term" value="F:ABC-type transporter activity"/>
    <property type="evidence" value="ECO:0007669"/>
    <property type="project" value="InterPro"/>
</dbReference>
<proteinExistence type="inferred from homology"/>
<evidence type="ECO:0000256" key="6">
    <source>
        <dbReference type="ARBA" id="ARBA00022840"/>
    </source>
</evidence>
<dbReference type="Proteomes" id="UP000054893">
    <property type="component" value="Unassembled WGS sequence"/>
</dbReference>
<dbReference type="SUPFAM" id="SSF52540">
    <property type="entry name" value="P-loop containing nucleoside triphosphate hydrolases"/>
    <property type="match status" value="1"/>
</dbReference>
<dbReference type="OrthoDB" id="9778870at2"/>
<dbReference type="InterPro" id="IPR003439">
    <property type="entry name" value="ABC_transporter-like_ATP-bd"/>
</dbReference>
<dbReference type="SMART" id="SM00382">
    <property type="entry name" value="AAA"/>
    <property type="match status" value="1"/>
</dbReference>
<dbReference type="CDD" id="cd03220">
    <property type="entry name" value="ABC_KpsT_Wzt"/>
    <property type="match status" value="1"/>
</dbReference>
<evidence type="ECO:0000313" key="9">
    <source>
        <dbReference type="Proteomes" id="UP000054893"/>
    </source>
</evidence>
<accession>A0A158I3E3</accession>
<dbReference type="PANTHER" id="PTHR46743">
    <property type="entry name" value="TEICHOIC ACIDS EXPORT ATP-BINDING PROTEIN TAGH"/>
    <property type="match status" value="1"/>
</dbReference>
<evidence type="ECO:0000256" key="2">
    <source>
        <dbReference type="ARBA" id="ARBA00022448"/>
    </source>
</evidence>
<sequence length="481" mass="52928">MSSKEIVIDIQNLSKRYEIYKTPRDRLKQLVLPRLFRMINRTMSAFRLSKLKPPPHYFREFWALTNVSLQVRAGETLGIVGRNGSGKSTLLQLLAGTLTPTNGSVAVNGRIAALLELGSGFNPEFTGRENVFLNGRILGLTQKQIEERYDQIVDFADIGSFIDQPVKTYSSGMFVRLAFAVQAHIDASIVIIDEALAVGDVFFTQKCFARLRELVDGGAAVVLVTHDMATVTQFCTRVLVLNNGEEMFSGEPVPAIRRYMALQRDAVPGITARTRIAEKLKLRGDQKPASRGFDWPSDDAFFETDKVDIVGTGQAEFIGVALCDETGEAARVFQMGDTADFFVEYRLLRDIDVPILGVTIANEKGLLVHGKNSIQHKLNAPDSAHVGQTLRYRQRIALDLAPGEYSFVVGLATTDADTYRHSEHMSHGDLSNSIHRVLSVGNAGTFTVGLRRDGIALTHHGLANLPGACDLFVTSVEKEGT</sequence>
<keyword evidence="5" id="KW-0547">Nucleotide-binding</keyword>
<evidence type="ECO:0000256" key="1">
    <source>
        <dbReference type="ARBA" id="ARBA00005417"/>
    </source>
</evidence>